<dbReference type="Proteomes" id="UP000007796">
    <property type="component" value="Unassembled WGS sequence"/>
</dbReference>
<gene>
    <name evidence="1" type="ORF">CMQ_7133</name>
</gene>
<evidence type="ECO:0000313" key="2">
    <source>
        <dbReference type="Proteomes" id="UP000007796"/>
    </source>
</evidence>
<proteinExistence type="predicted"/>
<dbReference type="InParanoid" id="F0XQE8"/>
<sequence length="215" mass="23494">MLSKLENFVLKPTFRAIAVVLLAREFDYKSEGIGQLPVLIVYTGITEGLSRPISFKSIAQKVDCYYDVGDSEDGRNGAAKTTMETAIGFLMELDQTEPDVFGLTPDPDISLQSALGCDRECLIARSARLLYDARALGLDDKEDKVEGPSSQWVDTNIHTTWTGHGALSASSSLATESTYRKRYYNSMGLGSLTVRDPTLDACPKKISLRNGVLKG</sequence>
<keyword evidence="2" id="KW-1185">Reference proteome</keyword>
<dbReference type="RefSeq" id="XP_014169613.1">
    <property type="nucleotide sequence ID" value="XM_014314138.1"/>
</dbReference>
<dbReference type="AlphaFoldDB" id="F0XQE8"/>
<dbReference type="OrthoDB" id="3513679at2759"/>
<dbReference type="HOGENOM" id="CLU_1283385_0_0_1"/>
<organism evidence="2">
    <name type="scientific">Grosmannia clavigera (strain kw1407 / UAMH 11150)</name>
    <name type="common">Blue stain fungus</name>
    <name type="synonym">Graphiocladiella clavigera</name>
    <dbReference type="NCBI Taxonomy" id="655863"/>
    <lineage>
        <taxon>Eukaryota</taxon>
        <taxon>Fungi</taxon>
        <taxon>Dikarya</taxon>
        <taxon>Ascomycota</taxon>
        <taxon>Pezizomycotina</taxon>
        <taxon>Sordariomycetes</taxon>
        <taxon>Sordariomycetidae</taxon>
        <taxon>Ophiostomatales</taxon>
        <taxon>Ophiostomataceae</taxon>
        <taxon>Leptographium</taxon>
    </lineage>
</organism>
<name>F0XQE8_GROCL</name>
<dbReference type="GeneID" id="25980644"/>
<reference evidence="1 2" key="1">
    <citation type="journal article" date="2011" name="Proc. Natl. Acad. Sci. U.S.A.">
        <title>Genome and transcriptome analyses of the mountain pine beetle-fungal symbiont Grosmannia clavigera, a lodgepole pine pathogen.</title>
        <authorList>
            <person name="DiGuistini S."/>
            <person name="Wang Y."/>
            <person name="Liao N.Y."/>
            <person name="Taylor G."/>
            <person name="Tanguay P."/>
            <person name="Feau N."/>
            <person name="Henrissat B."/>
            <person name="Chan S.K."/>
            <person name="Hesse-Orce U."/>
            <person name="Alamouti S.M."/>
            <person name="Tsui C.K.M."/>
            <person name="Docking R.T."/>
            <person name="Levasseur A."/>
            <person name="Haridas S."/>
            <person name="Robertson G."/>
            <person name="Birol I."/>
            <person name="Holt R.A."/>
            <person name="Marra M.A."/>
            <person name="Hamelin R.C."/>
            <person name="Hirst M."/>
            <person name="Jones S.J.M."/>
            <person name="Bohlmann J."/>
            <person name="Breuil C."/>
        </authorList>
    </citation>
    <scope>NUCLEOTIDE SEQUENCE [LARGE SCALE GENOMIC DNA]</scope>
    <source>
        <strain evidence="2">kw1407 / UAMH 11150</strain>
    </source>
</reference>
<protein>
    <submittedName>
        <fullName evidence="1">Uncharacterized protein</fullName>
    </submittedName>
</protein>
<dbReference type="EMBL" id="GL629801">
    <property type="protein sequence ID" value="EFX00131.1"/>
    <property type="molecule type" value="Genomic_DNA"/>
</dbReference>
<dbReference type="eggNOG" id="ENOG502RJ3F">
    <property type="taxonomic scope" value="Eukaryota"/>
</dbReference>
<accession>F0XQE8</accession>
<evidence type="ECO:0000313" key="1">
    <source>
        <dbReference type="EMBL" id="EFX00131.1"/>
    </source>
</evidence>